<sequence>MSDIGTKFDMQKATAGEEQPKRGANINMADAKEAQEVAKREHAYATTSEEDRPLEMVGNHHHHEHPQK</sequence>
<reference evidence="2 3" key="1">
    <citation type="journal article" date="2018" name="Sci. Rep.">
        <title>Raphidocelis subcapitata (=Pseudokirchneriella subcapitata) provides an insight into genome evolution and environmental adaptations in the Sphaeropleales.</title>
        <authorList>
            <person name="Suzuki S."/>
            <person name="Yamaguchi H."/>
            <person name="Nakajima N."/>
            <person name="Kawachi M."/>
        </authorList>
    </citation>
    <scope>NUCLEOTIDE SEQUENCE [LARGE SCALE GENOMIC DNA]</scope>
    <source>
        <strain evidence="2 3">NIES-35</strain>
    </source>
</reference>
<comment type="caution">
    <text evidence="2">The sequence shown here is derived from an EMBL/GenBank/DDBJ whole genome shotgun (WGS) entry which is preliminary data.</text>
</comment>
<dbReference type="EMBL" id="BDRX01000027">
    <property type="protein sequence ID" value="GBF91784.1"/>
    <property type="molecule type" value="Genomic_DNA"/>
</dbReference>
<dbReference type="InParanoid" id="A0A2V0NVW6"/>
<feature type="compositionally biased region" description="Basic and acidic residues" evidence="1">
    <location>
        <begin position="30"/>
        <end position="54"/>
    </location>
</feature>
<dbReference type="OrthoDB" id="10481391at2759"/>
<dbReference type="AlphaFoldDB" id="A0A2V0NVW6"/>
<protein>
    <submittedName>
        <fullName evidence="2">Uncharacterized protein</fullName>
    </submittedName>
</protein>
<proteinExistence type="predicted"/>
<gene>
    <name evidence="2" type="ORF">Rsub_04889</name>
</gene>
<accession>A0A2V0NVW6</accession>
<evidence type="ECO:0000313" key="2">
    <source>
        <dbReference type="EMBL" id="GBF91784.1"/>
    </source>
</evidence>
<feature type="region of interest" description="Disordered" evidence="1">
    <location>
        <begin position="1"/>
        <end position="68"/>
    </location>
</feature>
<evidence type="ECO:0000313" key="3">
    <source>
        <dbReference type="Proteomes" id="UP000247498"/>
    </source>
</evidence>
<feature type="compositionally biased region" description="Basic residues" evidence="1">
    <location>
        <begin position="59"/>
        <end position="68"/>
    </location>
</feature>
<evidence type="ECO:0000256" key="1">
    <source>
        <dbReference type="SAM" id="MobiDB-lite"/>
    </source>
</evidence>
<organism evidence="2 3">
    <name type="scientific">Raphidocelis subcapitata</name>
    <dbReference type="NCBI Taxonomy" id="307507"/>
    <lineage>
        <taxon>Eukaryota</taxon>
        <taxon>Viridiplantae</taxon>
        <taxon>Chlorophyta</taxon>
        <taxon>core chlorophytes</taxon>
        <taxon>Chlorophyceae</taxon>
        <taxon>CS clade</taxon>
        <taxon>Sphaeropleales</taxon>
        <taxon>Selenastraceae</taxon>
        <taxon>Raphidocelis</taxon>
    </lineage>
</organism>
<keyword evidence="3" id="KW-1185">Reference proteome</keyword>
<name>A0A2V0NVW6_9CHLO</name>
<dbReference type="Proteomes" id="UP000247498">
    <property type="component" value="Unassembled WGS sequence"/>
</dbReference>